<accession>A0ABU4KF47</accession>
<reference evidence="1 2" key="1">
    <citation type="submission" date="2023-10" db="EMBL/GenBank/DDBJ databases">
        <authorList>
            <person name="Wang X.X."/>
        </authorList>
    </citation>
    <scope>NUCLEOTIDE SEQUENCE [LARGE SCALE GENOMIC DNA]</scope>
    <source>
        <strain evidence="1 2">NBRC 12816</strain>
    </source>
</reference>
<gene>
    <name evidence="1" type="ORF">R2363_30045</name>
</gene>
<keyword evidence="2" id="KW-1185">Reference proteome</keyword>
<proteinExistence type="predicted"/>
<organism evidence="1 2">
    <name type="scientific">Streptomyces roseolus</name>
    <dbReference type="NCBI Taxonomy" id="67358"/>
    <lineage>
        <taxon>Bacteria</taxon>
        <taxon>Bacillati</taxon>
        <taxon>Actinomycetota</taxon>
        <taxon>Actinomycetes</taxon>
        <taxon>Kitasatosporales</taxon>
        <taxon>Streptomycetaceae</taxon>
        <taxon>Streptomyces</taxon>
    </lineage>
</organism>
<dbReference type="RefSeq" id="WP_319012574.1">
    <property type="nucleotide sequence ID" value="NZ_JAWJZF010000492.1"/>
</dbReference>
<comment type="caution">
    <text evidence="1">The sequence shown here is derived from an EMBL/GenBank/DDBJ whole genome shotgun (WGS) entry which is preliminary data.</text>
</comment>
<evidence type="ECO:0000313" key="2">
    <source>
        <dbReference type="Proteomes" id="UP001278571"/>
    </source>
</evidence>
<dbReference type="Gene3D" id="1.25.40.10">
    <property type="entry name" value="Tetratricopeptide repeat domain"/>
    <property type="match status" value="1"/>
</dbReference>
<sequence length="980" mass="107710">MSGRDPSARQHVSAEGGFAYAVVDGDIHVYVDGLPVYVLENWRAVPEADPEWLRELPSRMLSARHEIVPFTGRAEELADLRAWRDSGRRLAVRWLQGPGGQGKSRLAAAFARETLADGWKVVRAVHGPGNVLAPPTADESVDLRTDGAPGLLLVVDYADHWPLPHLTWMLSNRLLHRPALPTRVLMLARSSDMWPAVQATLSDVQAATSTRLLGPLPGGDGSGLRAEMFRAARDAFAAVHEAEHGPAFAARVPPPMPLEDDDFGLTLSVHMAALVAVDALVRGEAPPTDAAFLVTYLLNRERAHWTRLHTQDAGRRSAAVGRVWATAPEVMNRTVFAATLTGPLPRQTALDVVSRVAANAPAVTHSAERTVADHTVCYPPADPHRGAVFEPLLPDRLAEDFLALTLPGHTAETAYPSAPWAPAVLGTLLPHGPHERPAPWAPRALTFLAASAARWPHLRHGHVYPLLRQAPWLAAAAGGPALSTLLALDDIETKLLEDIEAELPRHESAEFDPPRTALVERLFPHWTATSDDPDRHAAAYESLAFALTGAGRLLEALAATEKAVALYETLAARHAEVFTPDLARALHSLCGLLNHLDRLPEAEEAGRRAVELRRRPTRIHHQDDQRYWLSDALAGHAAVLRQCGRDMEALRAQTEALELVTQLVHEHPGVYEDTLGLQFLNVGVTLMAALREPAALAATHAAVLLLDRKTRKGLPVREGPLSTALTNLARFLLRMSPEMLSEVDWRRWAVGASARAVDINRRRAKANPFPLTDDLVQSLRVHADALEAAGRHSAARTVRDEANQLAYAPPASSRHLPHVEYHRQEWEEVVDAVELAVFRHIARHDARGYGAHLLPRLEAALRREGAAEIPLLEEIADLYRRMIPYGTGHRYLLSNTYVLIGLAHGRADRRLEAVGAFERAVEADRQLAASDPGQYRGHLIDHLYMLAARQKAAGLRHEARASRREARRLRWGLRTRTVVL</sequence>
<dbReference type="SUPFAM" id="SSF48452">
    <property type="entry name" value="TPR-like"/>
    <property type="match status" value="1"/>
</dbReference>
<name>A0ABU4KF47_9ACTN</name>
<dbReference type="Proteomes" id="UP001278571">
    <property type="component" value="Unassembled WGS sequence"/>
</dbReference>
<dbReference type="SMART" id="SM00028">
    <property type="entry name" value="TPR"/>
    <property type="match status" value="3"/>
</dbReference>
<dbReference type="EMBL" id="JAWJZF010000492">
    <property type="protein sequence ID" value="MDX2296409.1"/>
    <property type="molecule type" value="Genomic_DNA"/>
</dbReference>
<dbReference type="InterPro" id="IPR019734">
    <property type="entry name" value="TPR_rpt"/>
</dbReference>
<dbReference type="InterPro" id="IPR011990">
    <property type="entry name" value="TPR-like_helical_dom_sf"/>
</dbReference>
<protein>
    <submittedName>
        <fullName evidence="1">Tetratricopeptide repeat protein</fullName>
    </submittedName>
</protein>
<evidence type="ECO:0000313" key="1">
    <source>
        <dbReference type="EMBL" id="MDX2296409.1"/>
    </source>
</evidence>